<dbReference type="OrthoDB" id="10065153at2759"/>
<name>A0A6S7J171_PARCT</name>
<proteinExistence type="predicted"/>
<dbReference type="SUPFAM" id="SSF53098">
    <property type="entry name" value="Ribonuclease H-like"/>
    <property type="match status" value="1"/>
</dbReference>
<dbReference type="InterPro" id="IPR036397">
    <property type="entry name" value="RNaseH_sf"/>
</dbReference>
<organism evidence="2 3">
    <name type="scientific">Paramuricea clavata</name>
    <name type="common">Red gorgonian</name>
    <name type="synonym">Violescent sea-whip</name>
    <dbReference type="NCBI Taxonomy" id="317549"/>
    <lineage>
        <taxon>Eukaryota</taxon>
        <taxon>Metazoa</taxon>
        <taxon>Cnidaria</taxon>
        <taxon>Anthozoa</taxon>
        <taxon>Octocorallia</taxon>
        <taxon>Malacalcyonacea</taxon>
        <taxon>Plexauridae</taxon>
        <taxon>Paramuricea</taxon>
    </lineage>
</organism>
<dbReference type="AlphaFoldDB" id="A0A6S7J171"/>
<dbReference type="GO" id="GO:0003676">
    <property type="term" value="F:nucleic acid binding"/>
    <property type="evidence" value="ECO:0007669"/>
    <property type="project" value="InterPro"/>
</dbReference>
<dbReference type="GO" id="GO:0015074">
    <property type="term" value="P:DNA integration"/>
    <property type="evidence" value="ECO:0007669"/>
    <property type="project" value="InterPro"/>
</dbReference>
<reference evidence="2" key="1">
    <citation type="submission" date="2020-04" db="EMBL/GenBank/DDBJ databases">
        <authorList>
            <person name="Alioto T."/>
            <person name="Alioto T."/>
            <person name="Gomez Garrido J."/>
        </authorList>
    </citation>
    <scope>NUCLEOTIDE SEQUENCE</scope>
    <source>
        <strain evidence="2">A484AB</strain>
    </source>
</reference>
<dbReference type="PROSITE" id="PS50994">
    <property type="entry name" value="INTEGRASE"/>
    <property type="match status" value="1"/>
</dbReference>
<dbReference type="PANTHER" id="PTHR37984">
    <property type="entry name" value="PROTEIN CBG26694"/>
    <property type="match status" value="1"/>
</dbReference>
<protein>
    <submittedName>
        <fullName evidence="2">Retrovirus-related Pol poly from transposon 412, partial</fullName>
    </submittedName>
</protein>
<dbReference type="PANTHER" id="PTHR37984:SF15">
    <property type="entry name" value="INTEGRASE CATALYTIC DOMAIN-CONTAINING PROTEIN"/>
    <property type="match status" value="1"/>
</dbReference>
<gene>
    <name evidence="2" type="ORF">PACLA_8A063610</name>
</gene>
<dbReference type="EMBL" id="CACRXK020013694">
    <property type="protein sequence ID" value="CAB4025595.1"/>
    <property type="molecule type" value="Genomic_DNA"/>
</dbReference>
<dbReference type="Proteomes" id="UP001152795">
    <property type="component" value="Unassembled WGS sequence"/>
</dbReference>
<feature type="domain" description="Integrase catalytic" evidence="1">
    <location>
        <begin position="9"/>
        <end position="160"/>
    </location>
</feature>
<accession>A0A6S7J171</accession>
<dbReference type="FunFam" id="3.30.420.10:FF:000032">
    <property type="entry name" value="Retrovirus-related Pol polyprotein from transposon 297-like Protein"/>
    <property type="match status" value="1"/>
</dbReference>
<evidence type="ECO:0000313" key="2">
    <source>
        <dbReference type="EMBL" id="CAB4025595.1"/>
    </source>
</evidence>
<evidence type="ECO:0000313" key="3">
    <source>
        <dbReference type="Proteomes" id="UP001152795"/>
    </source>
</evidence>
<keyword evidence="3" id="KW-1185">Reference proteome</keyword>
<evidence type="ECO:0000259" key="1">
    <source>
        <dbReference type="PROSITE" id="PS50994"/>
    </source>
</evidence>
<dbReference type="Gene3D" id="3.30.420.10">
    <property type="entry name" value="Ribonuclease H-like superfamily/Ribonuclease H"/>
    <property type="match status" value="1"/>
</dbReference>
<dbReference type="InterPro" id="IPR001584">
    <property type="entry name" value="Integrase_cat-core"/>
</dbReference>
<comment type="caution">
    <text evidence="2">The sequence shown here is derived from an EMBL/GenBank/DDBJ whole genome shotgun (WGS) entry which is preliminary data.</text>
</comment>
<dbReference type="InterPro" id="IPR012337">
    <property type="entry name" value="RNaseH-like_sf"/>
</dbReference>
<sequence>MAQVISRQRRGVKEEKWLMPADRTSEIVSSDVIVDHFTHLAQAYPTRNKTAQTVSNEYIPRFGFPAKIHHDQSGKFENRLLGRLEQLCGVGHSRTTTPYHHQGNGQVERFNRTLLDMLRTLPENAKSHWKDHVNKVVHAYNCTKNDTTGYLPFFLLFRRKPRLPLDLIFNSRTKTNEQEHSKYVEKWKTSMKEAYELATKKIRDKGLKAKKSYDRWMRSTVLLPGDRVLERNLSERGGPGKLRSFWERDVHVVIKREGSDSPVYEVQCESNSRKTRVLHRNLLLPCDYLSVEDENLAVTLANDEGKGQNPLPCAKVTSLPVTKRSTIW</sequence>
<dbReference type="InterPro" id="IPR050951">
    <property type="entry name" value="Retrovirus_Pol_polyprotein"/>
</dbReference>